<organism evidence="1 2">
    <name type="scientific">Bizionia paragorgiae</name>
    <dbReference type="NCBI Taxonomy" id="283786"/>
    <lineage>
        <taxon>Bacteria</taxon>
        <taxon>Pseudomonadati</taxon>
        <taxon>Bacteroidota</taxon>
        <taxon>Flavobacteriia</taxon>
        <taxon>Flavobacteriales</taxon>
        <taxon>Flavobacteriaceae</taxon>
        <taxon>Bizionia</taxon>
    </lineage>
</organism>
<dbReference type="CDD" id="cd14738">
    <property type="entry name" value="PAAR_2"/>
    <property type="match status" value="1"/>
</dbReference>
<gene>
    <name evidence="1" type="ORF">SAMN04487990_1392</name>
</gene>
<evidence type="ECO:0000313" key="1">
    <source>
        <dbReference type="EMBL" id="SEA73011.1"/>
    </source>
</evidence>
<dbReference type="EMBL" id="FNQK01000039">
    <property type="protein sequence ID" value="SEA73011.1"/>
    <property type="molecule type" value="Genomic_DNA"/>
</dbReference>
<name>A0A1H4DJQ9_BIZPA</name>
<proteinExistence type="predicted"/>
<evidence type="ECO:0000313" key="2">
    <source>
        <dbReference type="Proteomes" id="UP000198846"/>
    </source>
</evidence>
<keyword evidence="2" id="KW-1185">Reference proteome</keyword>
<dbReference type="Gene3D" id="2.60.200.60">
    <property type="match status" value="2"/>
</dbReference>
<dbReference type="RefSeq" id="WP_092136769.1">
    <property type="nucleotide sequence ID" value="NZ_FNQK01000039.1"/>
</dbReference>
<dbReference type="Pfam" id="PF05488">
    <property type="entry name" value="PAAR_motif"/>
    <property type="match status" value="1"/>
</dbReference>
<accession>A0A1H4DJQ9</accession>
<dbReference type="Proteomes" id="UP000198846">
    <property type="component" value="Unassembled WGS sequence"/>
</dbReference>
<dbReference type="InterPro" id="IPR008727">
    <property type="entry name" value="PAAR_motif"/>
</dbReference>
<protein>
    <submittedName>
        <fullName evidence="1">Zn-binding Pro-Ala-Ala-Arg (PAAR) domain-containing protein, incolved in TypeVI secretion</fullName>
    </submittedName>
</protein>
<dbReference type="OrthoDB" id="9807902at2"/>
<dbReference type="AlphaFoldDB" id="A0A1H4DJQ9"/>
<sequence>MSGKPAVTIGSNHTCLMCSGTIPHVGGPVIQGSPNVFINGKSVARMGDMCTCVGPPDVIATGNATVLINGIPIATVGDMTAHGGVLVSGENNVIIGSNTPEPLKALMLR</sequence>
<reference evidence="1 2" key="1">
    <citation type="submission" date="2016-10" db="EMBL/GenBank/DDBJ databases">
        <authorList>
            <person name="de Groot N.N."/>
        </authorList>
    </citation>
    <scope>NUCLEOTIDE SEQUENCE [LARGE SCALE GENOMIC DNA]</scope>
    <source>
        <strain evidence="1 2">DSM 23842</strain>
    </source>
</reference>
<dbReference type="STRING" id="283786.SAMN04487990_1392"/>